<evidence type="ECO:0000313" key="13">
    <source>
        <dbReference type="EMBL" id="TLS36646.1"/>
    </source>
</evidence>
<sequence>MNVRYRVDLQFFSQEKTEKATPQKRLESRKKGQVARSAEIPGALIMLGVFLLLTFVGGYMLEGFLSMLRNSLSQYPGWEVTPQNVDRMFKENTLEAVKIAAPVMLVALVMGVLGNYVQFGFLFATDPLKMKLEKINPLKGAKRIFSVRAVVELLKSILKIVLISAVTFGLLWTKREEVLLLSQKSIGQSLQFIGTLTVQIGLAVAVLLLFLAVLDYVYQKYDFEKNIRMSKQDIKDEMKKTEGDPLIKSKIKEKQRELGLNRMISEIPHADVVVTNPTHFAVALKYDDQTMEAPTVTAKGADFVALKLKEAAKEHNIITMENKPLARALYSQVEIGQAVPEELFKAVAEVLAYVYSIKGYPGGGN</sequence>
<dbReference type="PRINTS" id="PR00950">
    <property type="entry name" value="TYPE3IMSPROT"/>
</dbReference>
<dbReference type="GO" id="GO:0005886">
    <property type="term" value="C:plasma membrane"/>
    <property type="evidence" value="ECO:0007669"/>
    <property type="project" value="UniProtKB-SubCell"/>
</dbReference>
<dbReference type="PANTHER" id="PTHR30531">
    <property type="entry name" value="FLAGELLAR BIOSYNTHETIC PROTEIN FLHB"/>
    <property type="match status" value="1"/>
</dbReference>
<name>A0A5R9F2V2_9BACL</name>
<dbReference type="PANTHER" id="PTHR30531:SF12">
    <property type="entry name" value="FLAGELLAR BIOSYNTHETIC PROTEIN FLHB"/>
    <property type="match status" value="1"/>
</dbReference>
<comment type="caution">
    <text evidence="13">The sequence shown here is derived from an EMBL/GenBank/DDBJ whole genome shotgun (WGS) entry which is preliminary data.</text>
</comment>
<dbReference type="Gene3D" id="3.40.1690.10">
    <property type="entry name" value="secretion proteins EscU"/>
    <property type="match status" value="1"/>
</dbReference>
<evidence type="ECO:0000256" key="3">
    <source>
        <dbReference type="ARBA" id="ARBA00021622"/>
    </source>
</evidence>
<evidence type="ECO:0000256" key="4">
    <source>
        <dbReference type="ARBA" id="ARBA00022448"/>
    </source>
</evidence>
<comment type="similarity">
    <text evidence="2 12">Belongs to the type III secretion exporter family.</text>
</comment>
<evidence type="ECO:0000256" key="12">
    <source>
        <dbReference type="RuleBase" id="RU364091"/>
    </source>
</evidence>
<evidence type="ECO:0000256" key="2">
    <source>
        <dbReference type="ARBA" id="ARBA00010690"/>
    </source>
</evidence>
<dbReference type="Pfam" id="PF01312">
    <property type="entry name" value="Bac_export_2"/>
    <property type="match status" value="1"/>
</dbReference>
<feature type="transmembrane region" description="Helical" evidence="12">
    <location>
        <begin position="40"/>
        <end position="61"/>
    </location>
</feature>
<keyword evidence="13" id="KW-0969">Cilium</keyword>
<dbReference type="NCBIfam" id="TIGR00328">
    <property type="entry name" value="flhB"/>
    <property type="match status" value="1"/>
</dbReference>
<keyword evidence="11 12" id="KW-1006">Bacterial flagellum protein export</keyword>
<dbReference type="EMBL" id="SWLG01000009">
    <property type="protein sequence ID" value="TLS36646.1"/>
    <property type="molecule type" value="Genomic_DNA"/>
</dbReference>
<protein>
    <recommendedName>
        <fullName evidence="3 12">Flagellar biosynthetic protein FlhB</fullName>
    </recommendedName>
</protein>
<evidence type="ECO:0000256" key="8">
    <source>
        <dbReference type="ARBA" id="ARBA00022927"/>
    </source>
</evidence>
<keyword evidence="13" id="KW-0966">Cell projection</keyword>
<dbReference type="GO" id="GO:0044780">
    <property type="term" value="P:bacterial-type flagellum assembly"/>
    <property type="evidence" value="ECO:0007669"/>
    <property type="project" value="InterPro"/>
</dbReference>
<evidence type="ECO:0000313" key="14">
    <source>
        <dbReference type="Proteomes" id="UP000308230"/>
    </source>
</evidence>
<dbReference type="Proteomes" id="UP000308230">
    <property type="component" value="Unassembled WGS sequence"/>
</dbReference>
<feature type="transmembrane region" description="Helical" evidence="12">
    <location>
        <begin position="192"/>
        <end position="218"/>
    </location>
</feature>
<keyword evidence="14" id="KW-1185">Reference proteome</keyword>
<keyword evidence="5 12" id="KW-1003">Cell membrane</keyword>
<dbReference type="SUPFAM" id="SSF160544">
    <property type="entry name" value="EscU C-terminal domain-like"/>
    <property type="match status" value="1"/>
</dbReference>
<organism evidence="13 14">
    <name type="scientific">Exobacillus caeni</name>
    <dbReference type="NCBI Taxonomy" id="2574798"/>
    <lineage>
        <taxon>Bacteria</taxon>
        <taxon>Bacillati</taxon>
        <taxon>Bacillota</taxon>
        <taxon>Bacilli</taxon>
        <taxon>Bacillales</taxon>
        <taxon>Guptibacillaceae</taxon>
        <taxon>Exobacillus</taxon>
    </lineage>
</organism>
<evidence type="ECO:0000256" key="6">
    <source>
        <dbReference type="ARBA" id="ARBA00022692"/>
    </source>
</evidence>
<feature type="transmembrane region" description="Helical" evidence="12">
    <location>
        <begin position="145"/>
        <end position="172"/>
    </location>
</feature>
<comment type="function">
    <text evidence="12">Required for formation of the rod structure in the basal body of the flagellar apparatus. Together with FliI and FliH, may constitute the export apparatus of flagellin.</text>
</comment>
<dbReference type="Gene3D" id="6.10.250.2080">
    <property type="match status" value="1"/>
</dbReference>
<keyword evidence="13" id="KW-0282">Flagellum</keyword>
<dbReference type="GO" id="GO:0009306">
    <property type="term" value="P:protein secretion"/>
    <property type="evidence" value="ECO:0007669"/>
    <property type="project" value="InterPro"/>
</dbReference>
<feature type="transmembrane region" description="Helical" evidence="12">
    <location>
        <begin position="99"/>
        <end position="124"/>
    </location>
</feature>
<evidence type="ECO:0000256" key="10">
    <source>
        <dbReference type="ARBA" id="ARBA00023136"/>
    </source>
</evidence>
<evidence type="ECO:0000256" key="7">
    <source>
        <dbReference type="ARBA" id="ARBA00022795"/>
    </source>
</evidence>
<proteinExistence type="inferred from homology"/>
<evidence type="ECO:0000256" key="5">
    <source>
        <dbReference type="ARBA" id="ARBA00022475"/>
    </source>
</evidence>
<keyword evidence="10 12" id="KW-0472">Membrane</keyword>
<dbReference type="RefSeq" id="WP_138127356.1">
    <property type="nucleotide sequence ID" value="NZ_SWLG01000009.1"/>
</dbReference>
<dbReference type="InterPro" id="IPR006135">
    <property type="entry name" value="T3SS_substrate_exporter"/>
</dbReference>
<dbReference type="FunFam" id="3.40.1690.10:FF:000001">
    <property type="entry name" value="Flagellar biosynthetic protein FlhB"/>
    <property type="match status" value="1"/>
</dbReference>
<dbReference type="AlphaFoldDB" id="A0A5R9F2V2"/>
<evidence type="ECO:0000256" key="9">
    <source>
        <dbReference type="ARBA" id="ARBA00022989"/>
    </source>
</evidence>
<comment type="subcellular location">
    <subcellularLocation>
        <location evidence="1">Cell membrane</location>
        <topology evidence="1">Multi-pass membrane protein</topology>
    </subcellularLocation>
</comment>
<keyword evidence="4 12" id="KW-0813">Transport</keyword>
<evidence type="ECO:0000256" key="11">
    <source>
        <dbReference type="ARBA" id="ARBA00023225"/>
    </source>
</evidence>
<dbReference type="OrthoDB" id="9807950at2"/>
<keyword evidence="8 12" id="KW-0653">Protein transport</keyword>
<gene>
    <name evidence="12 13" type="primary">flhB</name>
    <name evidence="13" type="ORF">FCL54_14080</name>
</gene>
<accession>A0A5R9F2V2</accession>
<dbReference type="InterPro" id="IPR006136">
    <property type="entry name" value="FlhB"/>
</dbReference>
<keyword evidence="9 12" id="KW-1133">Transmembrane helix</keyword>
<keyword evidence="6 12" id="KW-0812">Transmembrane</keyword>
<keyword evidence="7 12" id="KW-1005">Bacterial flagellum biogenesis</keyword>
<reference evidence="13 14" key="1">
    <citation type="submission" date="2019-04" db="EMBL/GenBank/DDBJ databases">
        <title>Bacillus caeni sp. nov., a bacterium isolated from mangrove sediment.</title>
        <authorList>
            <person name="Huang H."/>
            <person name="Mo K."/>
            <person name="Hu Y."/>
        </authorList>
    </citation>
    <scope>NUCLEOTIDE SEQUENCE [LARGE SCALE GENOMIC DNA]</scope>
    <source>
        <strain evidence="13 14">HB172195</strain>
    </source>
</reference>
<evidence type="ECO:0000256" key="1">
    <source>
        <dbReference type="ARBA" id="ARBA00004651"/>
    </source>
</evidence>
<dbReference type="InterPro" id="IPR029025">
    <property type="entry name" value="T3SS_substrate_exporter_C"/>
</dbReference>